<feature type="region of interest" description="Disordered" evidence="1">
    <location>
        <begin position="1"/>
        <end position="47"/>
    </location>
</feature>
<organism evidence="2 3">
    <name type="scientific">Kwoniella shandongensis</name>
    <dbReference type="NCBI Taxonomy" id="1734106"/>
    <lineage>
        <taxon>Eukaryota</taxon>
        <taxon>Fungi</taxon>
        <taxon>Dikarya</taxon>
        <taxon>Basidiomycota</taxon>
        <taxon>Agaricomycotina</taxon>
        <taxon>Tremellomycetes</taxon>
        <taxon>Tremellales</taxon>
        <taxon>Cryptococcaceae</taxon>
        <taxon>Kwoniella</taxon>
    </lineage>
</organism>
<evidence type="ECO:0000256" key="1">
    <source>
        <dbReference type="SAM" id="MobiDB-lite"/>
    </source>
</evidence>
<dbReference type="KEGG" id="ksn:43590869"/>
<gene>
    <name evidence="2" type="ORF">CI109_104532</name>
</gene>
<dbReference type="EMBL" id="CP144058">
    <property type="protein sequence ID" value="WWD20059.1"/>
    <property type="molecule type" value="Genomic_DNA"/>
</dbReference>
<sequence length="311" mass="34921">MVRDRVSSRQRIDKSEDDRGEKRIGLEHRHSPLHESLDTPVPQSHPPPAIIPYPTTIGLKPHKMSWRPYEDDNTRIDSNTASQYLQMKFDISKKAEKAAHPNLGGSELYRTVVNDLIRTFCSTWKTAHDSDPAQYPDLMYLLEEILSQGKRRKSTGRSSNKTSTGGFIGWLTSKSKGKNTQVTSASPSSRRRATEGTSDTSTSQPSYHPCDDLGAQNIPASRPRHRRHKDLEEIPLTEFNASSPSQLRSDRQPEAGPQPIDDLHLETIAPPAAYTRREDDPNWKGKGPATADDVKRWAEEERTGASSSFRV</sequence>
<feature type="compositionally biased region" description="Basic and acidic residues" evidence="1">
    <location>
        <begin position="292"/>
        <end position="303"/>
    </location>
</feature>
<keyword evidence="3" id="KW-1185">Reference proteome</keyword>
<dbReference type="RefSeq" id="XP_031859070.2">
    <property type="nucleotide sequence ID" value="XM_032006707.2"/>
</dbReference>
<protein>
    <submittedName>
        <fullName evidence="2">Uncharacterized protein</fullName>
    </submittedName>
</protein>
<accession>A0AAJ8LLK2</accession>
<feature type="compositionally biased region" description="Basic and acidic residues" evidence="1">
    <location>
        <begin position="1"/>
        <end position="37"/>
    </location>
</feature>
<dbReference type="Proteomes" id="UP000322225">
    <property type="component" value="Chromosome 8"/>
</dbReference>
<name>A0AAJ8LLK2_9TREE</name>
<reference evidence="2" key="2">
    <citation type="submission" date="2024-01" db="EMBL/GenBank/DDBJ databases">
        <title>Comparative genomics of Cryptococcus and Kwoniella reveals pathogenesis evolution and contrasting modes of karyotype evolution via chromosome fusion or intercentromeric recombination.</title>
        <authorList>
            <person name="Coelho M.A."/>
            <person name="David-Palma M."/>
            <person name="Shea T."/>
            <person name="Bowers K."/>
            <person name="McGinley-Smith S."/>
            <person name="Mohammad A.W."/>
            <person name="Gnirke A."/>
            <person name="Yurkov A.M."/>
            <person name="Nowrousian M."/>
            <person name="Sun S."/>
            <person name="Cuomo C.A."/>
            <person name="Heitman J."/>
        </authorList>
    </citation>
    <scope>NUCLEOTIDE SEQUENCE</scope>
    <source>
        <strain evidence="2">CBS 12478</strain>
    </source>
</reference>
<feature type="region of interest" description="Disordered" evidence="1">
    <location>
        <begin position="149"/>
        <end position="311"/>
    </location>
</feature>
<evidence type="ECO:0000313" key="3">
    <source>
        <dbReference type="Proteomes" id="UP000322225"/>
    </source>
</evidence>
<evidence type="ECO:0000313" key="2">
    <source>
        <dbReference type="EMBL" id="WWD20059.1"/>
    </source>
</evidence>
<dbReference type="AlphaFoldDB" id="A0AAJ8LLK2"/>
<proteinExistence type="predicted"/>
<reference evidence="2" key="1">
    <citation type="submission" date="2017-08" db="EMBL/GenBank/DDBJ databases">
        <authorList>
            <person name="Cuomo C."/>
            <person name="Billmyre B."/>
            <person name="Heitman J."/>
        </authorList>
    </citation>
    <scope>NUCLEOTIDE SEQUENCE</scope>
    <source>
        <strain evidence="2">CBS 12478</strain>
    </source>
</reference>
<feature type="compositionally biased region" description="Polar residues" evidence="1">
    <location>
        <begin position="195"/>
        <end position="206"/>
    </location>
</feature>
<dbReference type="GeneID" id="43590869"/>
<feature type="compositionally biased region" description="Polar residues" evidence="1">
    <location>
        <begin position="156"/>
        <end position="165"/>
    </location>
</feature>
<feature type="compositionally biased region" description="Polar residues" evidence="1">
    <location>
        <begin position="172"/>
        <end position="183"/>
    </location>
</feature>